<dbReference type="EMBL" id="JBBXJM010000003">
    <property type="protein sequence ID" value="KAL1409727.1"/>
    <property type="molecule type" value="Genomic_DNA"/>
</dbReference>
<feature type="domain" description="DNA replication regulator Sld3 C-terminal" evidence="2">
    <location>
        <begin position="163"/>
        <end position="541"/>
    </location>
</feature>
<keyword evidence="4" id="KW-1185">Reference proteome</keyword>
<feature type="compositionally biased region" description="Basic and acidic residues" evidence="1">
    <location>
        <begin position="336"/>
        <end position="354"/>
    </location>
</feature>
<dbReference type="Proteomes" id="UP001565368">
    <property type="component" value="Unassembled WGS sequence"/>
</dbReference>
<dbReference type="GeneID" id="95984767"/>
<protein>
    <recommendedName>
        <fullName evidence="2">DNA replication regulator Sld3 C-terminal domain-containing protein</fullName>
    </recommendedName>
</protein>
<proteinExistence type="predicted"/>
<feature type="region of interest" description="Disordered" evidence="1">
    <location>
        <begin position="166"/>
        <end position="209"/>
    </location>
</feature>
<accession>A0ABR3Q5A7</accession>
<feature type="compositionally biased region" description="Basic and acidic residues" evidence="1">
    <location>
        <begin position="166"/>
        <end position="188"/>
    </location>
</feature>
<evidence type="ECO:0000256" key="1">
    <source>
        <dbReference type="SAM" id="MobiDB-lite"/>
    </source>
</evidence>
<sequence length="611" mass="66537">MTAAALVDLPQEIPLAQPRALPQLPHTLDLSCPVPLPTNKARVPWPWPVASVPDEKLDAFIARRYYETLYLGDTLAPLSGFAADLERVLPTDTGAALVPHLLALGDIETRHRKTLAPAINAALQPGGEEAVSAERQALALGVDLRSKSRAAVEGGRVPRAKTLTEEFEHREEGKRVVEESVTEKEGKKDRKKRKLGPVEPPHPSKDPGLALENLADRVSVWQVMSQLDLGGLGLSDTPKPDPAGGMAAIIKRFWTDVLVPFFIQKQHSFCASFHLKVFGAELPAELVQKKPRKPKVTRKLSLDARDDEPASAAANPPAKLRRTVSHAPHTSTRRPSSPERGRDASHQPHRERTVQRSMSRVSDRTDRSRTVDGDLASRRSRSSSIDPVPVNRPKPSIVRAPSGKDLFKGREVGLLRRSNSVRLPQAESQSQSQGQSQVGRGLFGRRTNSTQLPAPSQSQSQSQASSETLVLATPAKPKHSAFFARAHTQQWHPTPIREEPSSAERSYSYVAETPGRRSANGSLVAETPRGSAHSRVAETPAHGSHGGHSVSETPLGRVAGTPLRGTEIDYDDDDLGALMVPTDEEDEVDDDDHDHGFGGLLAPETPRKAWQ</sequence>
<evidence type="ECO:0000313" key="3">
    <source>
        <dbReference type="EMBL" id="KAL1409727.1"/>
    </source>
</evidence>
<evidence type="ECO:0000313" key="4">
    <source>
        <dbReference type="Proteomes" id="UP001565368"/>
    </source>
</evidence>
<feature type="compositionally biased region" description="Basic and acidic residues" evidence="1">
    <location>
        <begin position="361"/>
        <end position="377"/>
    </location>
</feature>
<feature type="compositionally biased region" description="Low complexity" evidence="1">
    <location>
        <begin position="449"/>
        <end position="469"/>
    </location>
</feature>
<evidence type="ECO:0000259" key="2">
    <source>
        <dbReference type="Pfam" id="PF08639"/>
    </source>
</evidence>
<comment type="caution">
    <text evidence="3">The sequence shown here is derived from an EMBL/GenBank/DDBJ whole genome shotgun (WGS) entry which is preliminary data.</text>
</comment>
<organism evidence="3 4">
    <name type="scientific">Vanrija albida</name>
    <dbReference type="NCBI Taxonomy" id="181172"/>
    <lineage>
        <taxon>Eukaryota</taxon>
        <taxon>Fungi</taxon>
        <taxon>Dikarya</taxon>
        <taxon>Basidiomycota</taxon>
        <taxon>Agaricomycotina</taxon>
        <taxon>Tremellomycetes</taxon>
        <taxon>Trichosporonales</taxon>
        <taxon>Trichosporonaceae</taxon>
        <taxon>Vanrija</taxon>
    </lineage>
</organism>
<feature type="compositionally biased region" description="Acidic residues" evidence="1">
    <location>
        <begin position="582"/>
        <end position="592"/>
    </location>
</feature>
<dbReference type="RefSeq" id="XP_069209671.1">
    <property type="nucleotide sequence ID" value="XM_069352253.1"/>
</dbReference>
<gene>
    <name evidence="3" type="ORF">Q8F55_003724</name>
</gene>
<dbReference type="InterPro" id="IPR013948">
    <property type="entry name" value="DNA_replication_reg_Sld3_C"/>
</dbReference>
<feature type="region of interest" description="Disordered" evidence="1">
    <location>
        <begin position="486"/>
        <end position="611"/>
    </location>
</feature>
<feature type="region of interest" description="Disordered" evidence="1">
    <location>
        <begin position="290"/>
        <end position="469"/>
    </location>
</feature>
<feature type="compositionally biased region" description="Low complexity" evidence="1">
    <location>
        <begin position="428"/>
        <end position="437"/>
    </location>
</feature>
<feature type="compositionally biased region" description="Basic and acidic residues" evidence="1">
    <location>
        <begin position="405"/>
        <end position="414"/>
    </location>
</feature>
<dbReference type="Pfam" id="PF08639">
    <property type="entry name" value="Sld3_STD"/>
    <property type="match status" value="1"/>
</dbReference>
<name>A0ABR3Q5A7_9TREE</name>
<reference evidence="3 4" key="1">
    <citation type="submission" date="2023-08" db="EMBL/GenBank/DDBJ databases">
        <title>Annotated Genome Sequence of Vanrija albida AlHP1.</title>
        <authorList>
            <person name="Herzog R."/>
        </authorList>
    </citation>
    <scope>NUCLEOTIDE SEQUENCE [LARGE SCALE GENOMIC DNA]</scope>
    <source>
        <strain evidence="3 4">AlHP1</strain>
    </source>
</reference>